<keyword evidence="10" id="KW-0004">4Fe-4S</keyword>
<evidence type="ECO:0000256" key="2">
    <source>
        <dbReference type="ARBA" id="ARBA00004717"/>
    </source>
</evidence>
<dbReference type="InterPro" id="IPR015931">
    <property type="entry name" value="Acnase/IPM_dHydase_lsu_aba_1/3"/>
</dbReference>
<dbReference type="InterPro" id="IPR001030">
    <property type="entry name" value="Acoase/IPM_deHydtase_lsu_aba"/>
</dbReference>
<evidence type="ECO:0000256" key="5">
    <source>
        <dbReference type="ARBA" id="ARBA00022723"/>
    </source>
</evidence>
<dbReference type="SUPFAM" id="SSF53732">
    <property type="entry name" value="Aconitase iron-sulfur domain"/>
    <property type="match status" value="1"/>
</dbReference>
<comment type="subunit">
    <text evidence="4">Monomer.</text>
</comment>
<evidence type="ECO:0000256" key="4">
    <source>
        <dbReference type="ARBA" id="ARBA00011245"/>
    </source>
</evidence>
<dbReference type="AlphaFoldDB" id="A0A9Q5P0D4"/>
<evidence type="ECO:0000259" key="12">
    <source>
        <dbReference type="Pfam" id="PF00694"/>
    </source>
</evidence>
<dbReference type="PROSITE" id="PS01244">
    <property type="entry name" value="ACONITASE_2"/>
    <property type="match status" value="1"/>
</dbReference>
<dbReference type="InterPro" id="IPR006249">
    <property type="entry name" value="Aconitase/IRP2"/>
</dbReference>
<gene>
    <name evidence="13" type="ORF">BG262_08090</name>
</gene>
<dbReference type="GO" id="GO:0003994">
    <property type="term" value="F:aconitate hydratase activity"/>
    <property type="evidence" value="ECO:0007669"/>
    <property type="project" value="UniProtKB-EC"/>
</dbReference>
<dbReference type="PANTHER" id="PTHR11670">
    <property type="entry name" value="ACONITASE/IRON-RESPONSIVE ELEMENT FAMILY MEMBER"/>
    <property type="match status" value="1"/>
</dbReference>
<evidence type="ECO:0000256" key="3">
    <source>
        <dbReference type="ARBA" id="ARBA00007185"/>
    </source>
</evidence>
<dbReference type="PRINTS" id="PR00415">
    <property type="entry name" value="ACONITASE"/>
</dbReference>
<dbReference type="SUPFAM" id="SSF52016">
    <property type="entry name" value="LeuD/IlvD-like"/>
    <property type="match status" value="1"/>
</dbReference>
<dbReference type="Gene3D" id="3.30.499.10">
    <property type="entry name" value="Aconitase, domain 3"/>
    <property type="match status" value="2"/>
</dbReference>
<evidence type="ECO:0000313" key="14">
    <source>
        <dbReference type="Proteomes" id="UP000177273"/>
    </source>
</evidence>
<dbReference type="Gene3D" id="3.20.19.10">
    <property type="entry name" value="Aconitase, domain 4"/>
    <property type="match status" value="1"/>
</dbReference>
<reference evidence="14" key="1">
    <citation type="submission" date="2016-09" db="EMBL/GenBank/DDBJ databases">
        <title>Draft genome sequence of a novel species of the family Streptococcaceae isolated from flowers.</title>
        <authorList>
            <person name="Chuah L.-O."/>
            <person name="Yap K.-P."/>
            <person name="Thong K.L."/>
            <person name="Liong M.T."/>
            <person name="Ahmad R."/>
            <person name="Rusul G."/>
        </authorList>
    </citation>
    <scope>NUCLEOTIDE SEQUENCE [LARGE SCALE GENOMIC DNA]</scope>
    <source>
        <strain evidence="14">HibF3</strain>
    </source>
</reference>
<evidence type="ECO:0000256" key="7">
    <source>
        <dbReference type="ARBA" id="ARBA00023014"/>
    </source>
</evidence>
<dbReference type="InterPro" id="IPR036008">
    <property type="entry name" value="Aconitase_4Fe-4S_dom"/>
</dbReference>
<evidence type="ECO:0000256" key="1">
    <source>
        <dbReference type="ARBA" id="ARBA00001966"/>
    </source>
</evidence>
<dbReference type="RefSeq" id="WP_070787052.1">
    <property type="nucleotide sequence ID" value="NZ_MKIQ01000003.1"/>
</dbReference>
<dbReference type="FunFam" id="3.30.499.10:FF:000005">
    <property type="entry name" value="cytoplasmic aconitate hydratase"/>
    <property type="match status" value="1"/>
</dbReference>
<evidence type="ECO:0000259" key="11">
    <source>
        <dbReference type="Pfam" id="PF00330"/>
    </source>
</evidence>
<comment type="pathway">
    <text evidence="2">Carbohydrate metabolism; tricarboxylic acid cycle; isocitrate from oxaloacetate: step 2/2.</text>
</comment>
<evidence type="ECO:0000256" key="10">
    <source>
        <dbReference type="RuleBase" id="RU361275"/>
    </source>
</evidence>
<keyword evidence="6 10" id="KW-0408">Iron</keyword>
<evidence type="ECO:0000313" key="13">
    <source>
        <dbReference type="EMBL" id="OFI47654.1"/>
    </source>
</evidence>
<dbReference type="Pfam" id="PF00694">
    <property type="entry name" value="Aconitase_C"/>
    <property type="match status" value="1"/>
</dbReference>
<dbReference type="Pfam" id="PF00330">
    <property type="entry name" value="Aconitase"/>
    <property type="match status" value="1"/>
</dbReference>
<dbReference type="InterPro" id="IPR018136">
    <property type="entry name" value="Aconitase_4Fe-4S_BS"/>
</dbReference>
<dbReference type="FunFam" id="3.20.19.10:FF:000001">
    <property type="entry name" value="Aconitate hydratase"/>
    <property type="match status" value="1"/>
</dbReference>
<dbReference type="Gene3D" id="6.10.190.10">
    <property type="match status" value="1"/>
</dbReference>
<comment type="similarity">
    <text evidence="3 10">Belongs to the aconitase/IPM isomerase family.</text>
</comment>
<feature type="domain" description="Aconitase A/isopropylmalate dehydratase small subunit swivel" evidence="12">
    <location>
        <begin position="691"/>
        <end position="817"/>
    </location>
</feature>
<organism evidence="13 14">
    <name type="scientific">Floricoccus penangensis</name>
    <dbReference type="NCBI Taxonomy" id="1859475"/>
    <lineage>
        <taxon>Bacteria</taxon>
        <taxon>Bacillati</taxon>
        <taxon>Bacillota</taxon>
        <taxon>Bacilli</taxon>
        <taxon>Lactobacillales</taxon>
        <taxon>Streptococcaceae</taxon>
        <taxon>Floricoccus</taxon>
    </lineage>
</organism>
<evidence type="ECO:0000256" key="8">
    <source>
        <dbReference type="ARBA" id="ARBA00023239"/>
    </source>
</evidence>
<dbReference type="GO" id="GO:0051539">
    <property type="term" value="F:4 iron, 4 sulfur cluster binding"/>
    <property type="evidence" value="ECO:0007669"/>
    <property type="project" value="UniProtKB-KW"/>
</dbReference>
<dbReference type="Proteomes" id="UP000177273">
    <property type="component" value="Unassembled WGS sequence"/>
</dbReference>
<feature type="domain" description="Aconitase/3-isopropylmalate dehydratase large subunit alpha/beta/alpha" evidence="11">
    <location>
        <begin position="67"/>
        <end position="561"/>
    </location>
</feature>
<comment type="caution">
    <text evidence="13">The sequence shown here is derived from an EMBL/GenBank/DDBJ whole genome shotgun (WGS) entry which is preliminary data.</text>
</comment>
<keyword evidence="8 10" id="KW-0456">Lyase</keyword>
<dbReference type="PROSITE" id="PS00450">
    <property type="entry name" value="ACONITASE_1"/>
    <property type="match status" value="1"/>
</dbReference>
<proteinExistence type="inferred from homology"/>
<dbReference type="NCBIfam" id="NF009520">
    <property type="entry name" value="PRK12881.1"/>
    <property type="match status" value="1"/>
</dbReference>
<dbReference type="InterPro" id="IPR044137">
    <property type="entry name" value="AcnA_IRP_Swivel"/>
</dbReference>
<dbReference type="InterPro" id="IPR015928">
    <property type="entry name" value="Aconitase/3IPM_dehydase_swvl"/>
</dbReference>
<accession>A0A9Q5P0D4</accession>
<evidence type="ECO:0000256" key="9">
    <source>
        <dbReference type="ARBA" id="ARBA00023501"/>
    </source>
</evidence>
<comment type="cofactor">
    <cofactor evidence="1">
        <name>[4Fe-4S] cluster</name>
        <dbReference type="ChEBI" id="CHEBI:49883"/>
    </cofactor>
</comment>
<keyword evidence="7 10" id="KW-0411">Iron-sulfur</keyword>
<comment type="catalytic activity">
    <reaction evidence="9 10">
        <text>citrate = D-threo-isocitrate</text>
        <dbReference type="Rhea" id="RHEA:10336"/>
        <dbReference type="ChEBI" id="CHEBI:15562"/>
        <dbReference type="ChEBI" id="CHEBI:16947"/>
        <dbReference type="EC" id="4.2.1.3"/>
    </reaction>
</comment>
<dbReference type="GO" id="GO:0046872">
    <property type="term" value="F:metal ion binding"/>
    <property type="evidence" value="ECO:0007669"/>
    <property type="project" value="UniProtKB-KW"/>
</dbReference>
<dbReference type="EMBL" id="MKIQ01000003">
    <property type="protein sequence ID" value="OFI47654.1"/>
    <property type="molecule type" value="Genomic_DNA"/>
</dbReference>
<comment type="function">
    <text evidence="10">Catalyzes the isomerization of citrate to isocitrate via cis-aconitate.</text>
</comment>
<keyword evidence="14" id="KW-1185">Reference proteome</keyword>
<dbReference type="EC" id="4.2.1.3" evidence="10"/>
<evidence type="ECO:0000256" key="6">
    <source>
        <dbReference type="ARBA" id="ARBA00023004"/>
    </source>
</evidence>
<name>A0A9Q5P0D4_9LACT</name>
<dbReference type="InterPro" id="IPR000573">
    <property type="entry name" value="AconitaseA/IPMdHydase_ssu_swvl"/>
</dbReference>
<protein>
    <recommendedName>
        <fullName evidence="10">Aconitate hydratase</fullName>
        <shortName evidence="10">Aconitase</shortName>
        <ecNumber evidence="10">4.2.1.3</ecNumber>
    </recommendedName>
</protein>
<sequence length="894" mass="98966">MKKENFISTLKNEGKFYNLKEFAQSYGKDLSTLPYSIRILLENILRKASSDEELEKNANKIFNWKDNAGDDIAFYPARILLQDYTGVPCVVDIASMRDAAKELGLNPEDINPEIPVDLVIDHSVQVDQAGNPAAMAYNIKKEFERNSERYELLKWAQKSFTNFRAIPPDTGIIHQINIEYLSPVVQYNEKENTYFPDSVFGTDSHTTMINGLGVLGWGVGGIEAEACMLGEPSVFSIPQVIGVRFINQLPSGIVATDLALKVTQVLRERNVVGKFIEYFGPGYETLPLPDRATISNMAPEYGSTCGFFPVDAETINYLHLTGRKEDDIANIEDYMHENHLFYNADEESNIEYTEVIEIDLAKITTNLAGPKRPQDMVELSHLSSEFKKTITAPLGNHGFGLTETEFDKVIPIELDGQKDELKTGDVLIAAITSCTNTSNPSVLIGAGLLAKKAVELGLTIDPKVKTSFAPGSQAVTRYLEEAGLSPYLDKLGFNIIAYGCTTCIGNSGPLDATIEQAIIDNDLVSGAVLSGNRNFESRVHPLIKANYLASPILVIAYALAGNLRMNLQTDVIGKSSDGKDIYLKDIWPTSDEINDYVSKFVTSENYRKSYENIFSGTEEWNNLEVVDSPTFPWNPESTYIANPPYFDDQVKGIVELPKLESLLALAKLGDSVTTDHISPAGSIAIKSAAGEYLKEHGVAPKDFNSYGSRRGNHHVMTRGTLANTRLHNDLADGKEGSWTDYFPTEEIIPIFNASEKYLADKQELVILAGKDYGMGSSRDWAAKGVKLLGVKAVIVESYERIHRSNLVMMGVVPLEYINGQTADSLGLTGKENFEILLGDNPTPKQIVKVIARREDGTTIEFDTLSRFDSETEIKFYHDGGILNTVLDEKVRQHK</sequence>
<dbReference type="NCBIfam" id="NF006757">
    <property type="entry name" value="PRK09277.1"/>
    <property type="match status" value="1"/>
</dbReference>
<dbReference type="OrthoDB" id="9764318at2"/>
<dbReference type="NCBIfam" id="TIGR01341">
    <property type="entry name" value="aconitase_1"/>
    <property type="match status" value="1"/>
</dbReference>
<keyword evidence="5" id="KW-0479">Metal-binding</keyword>
<dbReference type="CDD" id="cd01580">
    <property type="entry name" value="AcnA_IRP_Swivel"/>
    <property type="match status" value="1"/>
</dbReference>